<dbReference type="RefSeq" id="XP_069228125.1">
    <property type="nucleotide sequence ID" value="XM_069374768.1"/>
</dbReference>
<feature type="chain" id="PRO_5044329110" evidence="2">
    <location>
        <begin position="17"/>
        <end position="288"/>
    </location>
</feature>
<feature type="signal peptide" evidence="2">
    <location>
        <begin position="1"/>
        <end position="16"/>
    </location>
</feature>
<name>A0AB34KPN5_9PEZI</name>
<keyword evidence="4" id="KW-1185">Reference proteome</keyword>
<dbReference type="GeneID" id="96007606"/>
<gene>
    <name evidence="3" type="ORF">WHR41_06163</name>
</gene>
<keyword evidence="2" id="KW-0732">Signal</keyword>
<sequence>MKYTMIAAALIGAVVAMPAAPAAYGESENVYGTEVAAQQTSAAPAPTSTCTDEAENAVPYTSAAQSAVVETSAPAQSAPAYSAPAYGGMTSSASEASPEMPKDTAAPSMPAGYSAPAAGSSAPAMSAPAYGASSMGASEASPEMPKDTAAASMPAGYSAPASNGAMTETIKATSSVMVANTATIPASMETDAAMGSASMPAASAPAASAPAAQPYGSAVVPGSAPTAAPYPQGGSPSGMAAASGTVGAAAPSGTGSMGVDYKPFEGAASSVNVAGLFAGVGAIAAFFL</sequence>
<accession>A0AB34KPN5</accession>
<proteinExistence type="predicted"/>
<dbReference type="EMBL" id="JAAQHG020000022">
    <property type="protein sequence ID" value="KAL1585019.1"/>
    <property type="molecule type" value="Genomic_DNA"/>
</dbReference>
<feature type="compositionally biased region" description="Low complexity" evidence="1">
    <location>
        <begin position="105"/>
        <end position="138"/>
    </location>
</feature>
<evidence type="ECO:0000256" key="1">
    <source>
        <dbReference type="SAM" id="MobiDB-lite"/>
    </source>
</evidence>
<feature type="region of interest" description="Disordered" evidence="1">
    <location>
        <begin position="86"/>
        <end position="152"/>
    </location>
</feature>
<evidence type="ECO:0000313" key="4">
    <source>
        <dbReference type="Proteomes" id="UP000803884"/>
    </source>
</evidence>
<organism evidence="3 4">
    <name type="scientific">Cladosporium halotolerans</name>
    <dbReference type="NCBI Taxonomy" id="1052096"/>
    <lineage>
        <taxon>Eukaryota</taxon>
        <taxon>Fungi</taxon>
        <taxon>Dikarya</taxon>
        <taxon>Ascomycota</taxon>
        <taxon>Pezizomycotina</taxon>
        <taxon>Dothideomycetes</taxon>
        <taxon>Dothideomycetidae</taxon>
        <taxon>Cladosporiales</taxon>
        <taxon>Cladosporiaceae</taxon>
        <taxon>Cladosporium</taxon>
    </lineage>
</organism>
<evidence type="ECO:0000313" key="3">
    <source>
        <dbReference type="EMBL" id="KAL1585019.1"/>
    </source>
</evidence>
<protein>
    <submittedName>
        <fullName evidence="3">Uncharacterized protein</fullName>
    </submittedName>
</protein>
<evidence type="ECO:0000256" key="2">
    <source>
        <dbReference type="SAM" id="SignalP"/>
    </source>
</evidence>
<reference evidence="3 4" key="1">
    <citation type="journal article" date="2020" name="Microbiol. Resour. Announc.">
        <title>Draft Genome Sequence of a Cladosporium Species Isolated from the Mesophotic Ascidian Didemnum maculosum.</title>
        <authorList>
            <person name="Gioti A."/>
            <person name="Siaperas R."/>
            <person name="Nikolaivits E."/>
            <person name="Le Goff G."/>
            <person name="Ouazzani J."/>
            <person name="Kotoulas G."/>
            <person name="Topakas E."/>
        </authorList>
    </citation>
    <scope>NUCLEOTIDE SEQUENCE [LARGE SCALE GENOMIC DNA]</scope>
    <source>
        <strain evidence="3 4">TM138-S3</strain>
    </source>
</reference>
<comment type="caution">
    <text evidence="3">The sequence shown here is derived from an EMBL/GenBank/DDBJ whole genome shotgun (WGS) entry which is preliminary data.</text>
</comment>
<dbReference type="AlphaFoldDB" id="A0AB34KPN5"/>
<dbReference type="Proteomes" id="UP000803884">
    <property type="component" value="Unassembled WGS sequence"/>
</dbReference>